<sequence>MKTKKIISLDTFENTTFDLVDYFSQWNDEKKVIERIEKLIHKFESSVLDNPMMYPICQDIREFFGVVEYRVFKSDGLKIIYRYDDVNCIVYAMLLLSDKQDMQKRLIDYCLVYK</sequence>
<dbReference type="AlphaFoldDB" id="A0A2N4USF9"/>
<proteinExistence type="predicted"/>
<organism evidence="1 2">
    <name type="scientific">Photobacterium carnosum</name>
    <dbReference type="NCBI Taxonomy" id="2023717"/>
    <lineage>
        <taxon>Bacteria</taxon>
        <taxon>Pseudomonadati</taxon>
        <taxon>Pseudomonadota</taxon>
        <taxon>Gammaproteobacteria</taxon>
        <taxon>Vibrionales</taxon>
        <taxon>Vibrionaceae</taxon>
        <taxon>Photobacterium</taxon>
    </lineage>
</organism>
<dbReference type="EMBL" id="NPIB01000011">
    <property type="protein sequence ID" value="PLC57940.1"/>
    <property type="molecule type" value="Genomic_DNA"/>
</dbReference>
<reference evidence="1 2" key="1">
    <citation type="journal article" date="2018" name="Syst. Appl. Microbiol.">
        <title>Photobacterium carnosum sp. nov., isolated from spoiled modified atmosphere packaged poultry meat.</title>
        <authorList>
            <person name="Hilgarth M."/>
            <person name="Fuertes S."/>
            <person name="Ehrmann M."/>
            <person name="Vogel R.F."/>
        </authorList>
    </citation>
    <scope>NUCLEOTIDE SEQUENCE [LARGE SCALE GENOMIC DNA]</scope>
    <source>
        <strain evidence="1 2">TMW 2.2021</strain>
    </source>
</reference>
<dbReference type="Proteomes" id="UP000234420">
    <property type="component" value="Unassembled WGS sequence"/>
</dbReference>
<dbReference type="RefSeq" id="WP_101768878.1">
    <property type="nucleotide sequence ID" value="NZ_BPPU01000002.1"/>
</dbReference>
<keyword evidence="2" id="KW-1185">Reference proteome</keyword>
<evidence type="ECO:0000313" key="1">
    <source>
        <dbReference type="EMBL" id="PLC57940.1"/>
    </source>
</evidence>
<accession>A0A2N4USF9</accession>
<evidence type="ECO:0000313" key="2">
    <source>
        <dbReference type="Proteomes" id="UP000234420"/>
    </source>
</evidence>
<comment type="caution">
    <text evidence="1">The sequence shown here is derived from an EMBL/GenBank/DDBJ whole genome shotgun (WGS) entry which is preliminary data.</text>
</comment>
<name>A0A2N4USF9_9GAMM</name>
<gene>
    <name evidence="1" type="ORF">CIK00_10810</name>
</gene>
<protein>
    <submittedName>
        <fullName evidence="1">Plasmid stabilization protein</fullName>
    </submittedName>
</protein>